<accession>A0ABS5SCB8</accession>
<dbReference type="Proteomes" id="UP000756860">
    <property type="component" value="Unassembled WGS sequence"/>
</dbReference>
<name>A0ABS5SCB8_9BACT</name>
<evidence type="ECO:0000313" key="1">
    <source>
        <dbReference type="EMBL" id="MBT0653013.1"/>
    </source>
</evidence>
<dbReference type="EMBL" id="JAHCVK010000002">
    <property type="protein sequence ID" value="MBT0653013.1"/>
    <property type="molecule type" value="Genomic_DNA"/>
</dbReference>
<sequence length="287" mass="32996">MIKKGLFLLLLCSYISLMIPLTAFMKERPVAVKLGYFPEAHALKTVAGDHRYLVAQYAVVKVLFYFGTIVEKAKNMIVVKPEYQNMFKTLQTASKLDPWNADVYYFTQAAFTWELNKIQDVNEMLDYGMKHRTWDYQLPYFAGFNAAYFLKDYGTAAAYMKKAAELSKDQLMTSLASRYLYESGQNEIALQFIEFMQQRTMDRKLINLYEFRKKALIAVISIQKGVNAYVRSRGTPPSRIEDIVAAGFIDRIPEDPYGGTFYLDEKGTVRSTSKFAFGTAPIRWSTE</sequence>
<protein>
    <recommendedName>
        <fullName evidence="3">Tetratricopeptide repeat protein</fullName>
    </recommendedName>
</protein>
<dbReference type="RefSeq" id="WP_214174998.1">
    <property type="nucleotide sequence ID" value="NZ_JAHCVK010000002.1"/>
</dbReference>
<gene>
    <name evidence="1" type="ORF">KI810_08090</name>
</gene>
<reference evidence="1 2" key="1">
    <citation type="submission" date="2021-05" db="EMBL/GenBank/DDBJ databases">
        <title>The draft genome of Geobacter luticola JCM 17780.</title>
        <authorList>
            <person name="Xu Z."/>
            <person name="Masuda Y."/>
            <person name="Itoh H."/>
            <person name="Senoo K."/>
        </authorList>
    </citation>
    <scope>NUCLEOTIDE SEQUENCE [LARGE SCALE GENOMIC DNA]</scope>
    <source>
        <strain evidence="1 2">JCM 17780</strain>
    </source>
</reference>
<organism evidence="1 2">
    <name type="scientific">Geomobilimonas luticola</name>
    <dbReference type="NCBI Taxonomy" id="1114878"/>
    <lineage>
        <taxon>Bacteria</taxon>
        <taxon>Pseudomonadati</taxon>
        <taxon>Thermodesulfobacteriota</taxon>
        <taxon>Desulfuromonadia</taxon>
        <taxon>Geobacterales</taxon>
        <taxon>Geobacteraceae</taxon>
        <taxon>Geomobilimonas</taxon>
    </lineage>
</organism>
<evidence type="ECO:0000313" key="2">
    <source>
        <dbReference type="Proteomes" id="UP000756860"/>
    </source>
</evidence>
<keyword evidence="2" id="KW-1185">Reference proteome</keyword>
<evidence type="ECO:0008006" key="3">
    <source>
        <dbReference type="Google" id="ProtNLM"/>
    </source>
</evidence>
<proteinExistence type="predicted"/>
<comment type="caution">
    <text evidence="1">The sequence shown here is derived from an EMBL/GenBank/DDBJ whole genome shotgun (WGS) entry which is preliminary data.</text>
</comment>